<proteinExistence type="predicted"/>
<dbReference type="AlphaFoldDB" id="A0AAV7N0X8"/>
<feature type="region of interest" description="Disordered" evidence="1">
    <location>
        <begin position="50"/>
        <end position="156"/>
    </location>
</feature>
<feature type="compositionally biased region" description="Acidic residues" evidence="1">
    <location>
        <begin position="116"/>
        <end position="125"/>
    </location>
</feature>
<reference evidence="2" key="1">
    <citation type="journal article" date="2022" name="bioRxiv">
        <title>Sequencing and chromosome-scale assembly of the giantPleurodeles waltlgenome.</title>
        <authorList>
            <person name="Brown T."/>
            <person name="Elewa A."/>
            <person name="Iarovenko S."/>
            <person name="Subramanian E."/>
            <person name="Araus A.J."/>
            <person name="Petzold A."/>
            <person name="Susuki M."/>
            <person name="Suzuki K.-i.T."/>
            <person name="Hayashi T."/>
            <person name="Toyoda A."/>
            <person name="Oliveira C."/>
            <person name="Osipova E."/>
            <person name="Leigh N.D."/>
            <person name="Simon A."/>
            <person name="Yun M.H."/>
        </authorList>
    </citation>
    <scope>NUCLEOTIDE SEQUENCE</scope>
    <source>
        <strain evidence="2">20211129_DDA</strain>
        <tissue evidence="2">Liver</tissue>
    </source>
</reference>
<protein>
    <submittedName>
        <fullName evidence="2">Uncharacterized protein</fullName>
    </submittedName>
</protein>
<feature type="compositionally biased region" description="Polar residues" evidence="1">
    <location>
        <begin position="145"/>
        <end position="156"/>
    </location>
</feature>
<evidence type="ECO:0000313" key="2">
    <source>
        <dbReference type="EMBL" id="KAJ1109658.1"/>
    </source>
</evidence>
<keyword evidence="3" id="KW-1185">Reference proteome</keyword>
<accession>A0AAV7N0X8</accession>
<gene>
    <name evidence="2" type="ORF">NDU88_007018</name>
</gene>
<evidence type="ECO:0000256" key="1">
    <source>
        <dbReference type="SAM" id="MobiDB-lite"/>
    </source>
</evidence>
<feature type="compositionally biased region" description="Basic and acidic residues" evidence="1">
    <location>
        <begin position="66"/>
        <end position="90"/>
    </location>
</feature>
<name>A0AAV7N0X8_PLEWA</name>
<dbReference type="Proteomes" id="UP001066276">
    <property type="component" value="Chromosome 9"/>
</dbReference>
<comment type="caution">
    <text evidence="2">The sequence shown here is derived from an EMBL/GenBank/DDBJ whole genome shotgun (WGS) entry which is preliminary data.</text>
</comment>
<organism evidence="2 3">
    <name type="scientific">Pleurodeles waltl</name>
    <name type="common">Iberian ribbed newt</name>
    <dbReference type="NCBI Taxonomy" id="8319"/>
    <lineage>
        <taxon>Eukaryota</taxon>
        <taxon>Metazoa</taxon>
        <taxon>Chordata</taxon>
        <taxon>Craniata</taxon>
        <taxon>Vertebrata</taxon>
        <taxon>Euteleostomi</taxon>
        <taxon>Amphibia</taxon>
        <taxon>Batrachia</taxon>
        <taxon>Caudata</taxon>
        <taxon>Salamandroidea</taxon>
        <taxon>Salamandridae</taxon>
        <taxon>Pleurodelinae</taxon>
        <taxon>Pleurodeles</taxon>
    </lineage>
</organism>
<evidence type="ECO:0000313" key="3">
    <source>
        <dbReference type="Proteomes" id="UP001066276"/>
    </source>
</evidence>
<dbReference type="EMBL" id="JANPWB010000013">
    <property type="protein sequence ID" value="KAJ1109658.1"/>
    <property type="molecule type" value="Genomic_DNA"/>
</dbReference>
<sequence>MVTFQAYKRVQEAGKRAHYLVLWEQAKSKAGNQLYVSTGLTRPPLPLTWCPGDTGVIQKSPQGASGREDPASTTERADGRRHGADDRGESGSKGACEGTGRTEEQGQRGVMQDAQGEIDEGEGNQEGDRYRTRRRKKEPGPTMREGSTTGRPSHIP</sequence>